<protein>
    <submittedName>
        <fullName evidence="2">Uncharacterized protein</fullName>
    </submittedName>
</protein>
<gene>
    <name evidence="2" type="ORF">Terrestrivirus1_99</name>
</gene>
<evidence type="ECO:0000256" key="1">
    <source>
        <dbReference type="SAM" id="Phobius"/>
    </source>
</evidence>
<keyword evidence="1" id="KW-0472">Membrane</keyword>
<organism evidence="2">
    <name type="scientific">Terrestrivirus sp</name>
    <dbReference type="NCBI Taxonomy" id="2487775"/>
    <lineage>
        <taxon>Viruses</taxon>
        <taxon>Varidnaviria</taxon>
        <taxon>Bamfordvirae</taxon>
        <taxon>Nucleocytoviricota</taxon>
        <taxon>Megaviricetes</taxon>
        <taxon>Imitervirales</taxon>
        <taxon>Mimiviridae</taxon>
        <taxon>Klosneuvirinae</taxon>
    </lineage>
</organism>
<keyword evidence="1" id="KW-0812">Transmembrane</keyword>
<dbReference type="EMBL" id="MK071979">
    <property type="protein sequence ID" value="AYV75225.1"/>
    <property type="molecule type" value="Genomic_DNA"/>
</dbReference>
<sequence>MEDNKTIALYIVTIIVLIMIVWITVKYYKPNRTKSIEKMDDNTDYSYVQDVNNIQDPLDAQNVQDVQSGYNWDDNEQDTVINVENGIMRPINIELCDNGTLETCYGQNPNTPYIIADFGQYDANDTSEEAVLGAFYMNNNQAVVLFGLSPPESKYWSFIPYLYKDPKCGETELFATISDSFKMTDIPNGEIYGREIAIIYSCNPCLIDKLYDRYINEGYFVYKNPIPKYPDTAKYFILGRVSGFSNDQLREDYLHNTNLELSKYEDDSCGVTNLYSESSIMLRKRSTEGSECNNIGPIFNKFKNTYLKTFSVAFPLYKYKLDGKVNRFRQDIGYDSGFDCIANCTECLGDNRDTVYSVCTIPTRFTISDVLIMFGVNHNVTGKRLFTQIGVYDTLKQYGINSIDIFDKKKPFYAVFISKVPLDVNKIQKFFPKNVATYFYRVPPKVQVITVTERAYLQVLGNPGISADPSSIILPIVELRSLKPIPKE</sequence>
<keyword evidence="1" id="KW-1133">Transmembrane helix</keyword>
<name>A0A3G4ZK60_9VIRU</name>
<accession>A0A3G4ZK60</accession>
<reference evidence="2" key="1">
    <citation type="submission" date="2018-10" db="EMBL/GenBank/DDBJ databases">
        <title>Hidden diversity of soil giant viruses.</title>
        <authorList>
            <person name="Schulz F."/>
            <person name="Alteio L."/>
            <person name="Goudeau D."/>
            <person name="Ryan E.M."/>
            <person name="Malmstrom R.R."/>
            <person name="Blanchard J."/>
            <person name="Woyke T."/>
        </authorList>
    </citation>
    <scope>NUCLEOTIDE SEQUENCE</scope>
    <source>
        <strain evidence="2">TEV1</strain>
    </source>
</reference>
<proteinExistence type="predicted"/>
<evidence type="ECO:0000313" key="2">
    <source>
        <dbReference type="EMBL" id="AYV75225.1"/>
    </source>
</evidence>
<feature type="transmembrane region" description="Helical" evidence="1">
    <location>
        <begin position="7"/>
        <end position="25"/>
    </location>
</feature>